<dbReference type="AlphaFoldDB" id="A0AAD6SVC1"/>
<feature type="transmembrane region" description="Helical" evidence="5">
    <location>
        <begin position="204"/>
        <end position="223"/>
    </location>
</feature>
<feature type="transmembrane region" description="Helical" evidence="5">
    <location>
        <begin position="150"/>
        <end position="169"/>
    </location>
</feature>
<keyword evidence="4 5" id="KW-0472">Membrane</keyword>
<name>A0AAD6SVC1_9AGAR</name>
<dbReference type="SUPFAM" id="SSF81321">
    <property type="entry name" value="Family A G protein-coupled receptor-like"/>
    <property type="match status" value="1"/>
</dbReference>
<dbReference type="EMBL" id="JARJCM010000065">
    <property type="protein sequence ID" value="KAJ7033370.1"/>
    <property type="molecule type" value="Genomic_DNA"/>
</dbReference>
<keyword evidence="3 5" id="KW-1133">Transmembrane helix</keyword>
<reference evidence="6" key="1">
    <citation type="submission" date="2023-03" db="EMBL/GenBank/DDBJ databases">
        <title>Massive genome expansion in bonnet fungi (Mycena s.s.) driven by repeated elements and novel gene families across ecological guilds.</title>
        <authorList>
            <consortium name="Lawrence Berkeley National Laboratory"/>
            <person name="Harder C.B."/>
            <person name="Miyauchi S."/>
            <person name="Viragh M."/>
            <person name="Kuo A."/>
            <person name="Thoen E."/>
            <person name="Andreopoulos B."/>
            <person name="Lu D."/>
            <person name="Skrede I."/>
            <person name="Drula E."/>
            <person name="Henrissat B."/>
            <person name="Morin E."/>
            <person name="Kohler A."/>
            <person name="Barry K."/>
            <person name="LaButti K."/>
            <person name="Morin E."/>
            <person name="Salamov A."/>
            <person name="Lipzen A."/>
            <person name="Mereny Z."/>
            <person name="Hegedus B."/>
            <person name="Baldrian P."/>
            <person name="Stursova M."/>
            <person name="Weitz H."/>
            <person name="Taylor A."/>
            <person name="Grigoriev I.V."/>
            <person name="Nagy L.G."/>
            <person name="Martin F."/>
            <person name="Kauserud H."/>
        </authorList>
    </citation>
    <scope>NUCLEOTIDE SEQUENCE</scope>
    <source>
        <strain evidence="6">CBHHK200</strain>
    </source>
</reference>
<dbReference type="GO" id="GO:0007189">
    <property type="term" value="P:adenylate cyclase-activating G protein-coupled receptor signaling pathway"/>
    <property type="evidence" value="ECO:0007669"/>
    <property type="project" value="TreeGrafter"/>
</dbReference>
<organism evidence="6 7">
    <name type="scientific">Mycena alexandri</name>
    <dbReference type="NCBI Taxonomy" id="1745969"/>
    <lineage>
        <taxon>Eukaryota</taxon>
        <taxon>Fungi</taxon>
        <taxon>Dikarya</taxon>
        <taxon>Basidiomycota</taxon>
        <taxon>Agaricomycotina</taxon>
        <taxon>Agaricomycetes</taxon>
        <taxon>Agaricomycetidae</taxon>
        <taxon>Agaricales</taxon>
        <taxon>Marasmiineae</taxon>
        <taxon>Mycenaceae</taxon>
        <taxon>Mycena</taxon>
    </lineage>
</organism>
<proteinExistence type="predicted"/>
<evidence type="ECO:0000256" key="3">
    <source>
        <dbReference type="ARBA" id="ARBA00022989"/>
    </source>
</evidence>
<evidence type="ECO:0000313" key="6">
    <source>
        <dbReference type="EMBL" id="KAJ7033370.1"/>
    </source>
</evidence>
<dbReference type="PANTHER" id="PTHR23112:SF37">
    <property type="entry name" value="G PROTEIN-COUPLED RECEPTOR GPR1"/>
    <property type="match status" value="1"/>
</dbReference>
<dbReference type="Proteomes" id="UP001218188">
    <property type="component" value="Unassembled WGS sequence"/>
</dbReference>
<dbReference type="GO" id="GO:0005886">
    <property type="term" value="C:plasma membrane"/>
    <property type="evidence" value="ECO:0007669"/>
    <property type="project" value="TreeGrafter"/>
</dbReference>
<dbReference type="PANTHER" id="PTHR23112">
    <property type="entry name" value="G PROTEIN-COUPLED RECEPTOR 157-RELATED"/>
    <property type="match status" value="1"/>
</dbReference>
<sequence length="344" mass="37689">MSVPPGVVCTPEEYSRSLSDPSIHCLTRGETIGAIVRIECGLISLVAVVGVFILIIRNGIRHVRRTGKWHLVQDPMDVLMLSLFVGDLFQAVGAVVDIKWIHSGVLTVGPFCTAEGVVAQLGETSAAIITLLIALFTFAGVWFRAGSTSLATVLVALAWLYVILIIAIGNATHPSSRTLFESPTPYWCWLGQHFLGFRLAGEYLWFWITLAVSVTTYPILFLWSRGNITISDTVWWRFSVHRSSAGTDAAERVRRQNSYAMIAYPIVYCLLLIPLSVVRWIGFTPGADSISSAATFAVGSLYRLSGVSNVVLLLSTKPNSVLFGRWRGGEEWVEMGTRHGAPST</sequence>
<keyword evidence="7" id="KW-1185">Reference proteome</keyword>
<protein>
    <recommendedName>
        <fullName evidence="8">Glucose receptor Git3 N-terminal domain-containing protein</fullName>
    </recommendedName>
</protein>
<feature type="transmembrane region" description="Helical" evidence="5">
    <location>
        <begin position="293"/>
        <end position="315"/>
    </location>
</feature>
<feature type="transmembrane region" description="Helical" evidence="5">
    <location>
        <begin position="77"/>
        <end position="96"/>
    </location>
</feature>
<evidence type="ECO:0008006" key="8">
    <source>
        <dbReference type="Google" id="ProtNLM"/>
    </source>
</evidence>
<gene>
    <name evidence="6" type="ORF">C8F04DRAFT_623185</name>
</gene>
<feature type="transmembrane region" description="Helical" evidence="5">
    <location>
        <begin position="34"/>
        <end position="56"/>
    </location>
</feature>
<evidence type="ECO:0000256" key="4">
    <source>
        <dbReference type="ARBA" id="ARBA00023136"/>
    </source>
</evidence>
<evidence type="ECO:0000256" key="1">
    <source>
        <dbReference type="ARBA" id="ARBA00004141"/>
    </source>
</evidence>
<evidence type="ECO:0000256" key="2">
    <source>
        <dbReference type="ARBA" id="ARBA00022692"/>
    </source>
</evidence>
<feature type="transmembrane region" description="Helical" evidence="5">
    <location>
        <begin position="125"/>
        <end position="143"/>
    </location>
</feature>
<accession>A0AAD6SVC1</accession>
<dbReference type="Gene3D" id="1.20.1070.10">
    <property type="entry name" value="Rhodopsin 7-helix transmembrane proteins"/>
    <property type="match status" value="1"/>
</dbReference>
<evidence type="ECO:0000313" key="7">
    <source>
        <dbReference type="Proteomes" id="UP001218188"/>
    </source>
</evidence>
<dbReference type="GO" id="GO:0004930">
    <property type="term" value="F:G protein-coupled receptor activity"/>
    <property type="evidence" value="ECO:0007669"/>
    <property type="project" value="TreeGrafter"/>
</dbReference>
<comment type="subcellular location">
    <subcellularLocation>
        <location evidence="1">Membrane</location>
        <topology evidence="1">Multi-pass membrane protein</topology>
    </subcellularLocation>
</comment>
<keyword evidence="2 5" id="KW-0812">Transmembrane</keyword>
<comment type="caution">
    <text evidence="6">The sequence shown here is derived from an EMBL/GenBank/DDBJ whole genome shotgun (WGS) entry which is preliminary data.</text>
</comment>
<evidence type="ECO:0000256" key="5">
    <source>
        <dbReference type="SAM" id="Phobius"/>
    </source>
</evidence>
<feature type="transmembrane region" description="Helical" evidence="5">
    <location>
        <begin position="262"/>
        <end position="281"/>
    </location>
</feature>